<keyword evidence="4" id="KW-1185">Reference proteome</keyword>
<dbReference type="RefSeq" id="WP_087443077.1">
    <property type="nucleotide sequence ID" value="NZ_CABMNB010000030.1"/>
</dbReference>
<dbReference type="EMBL" id="CP041405">
    <property type="protein sequence ID" value="QDM45706.1"/>
    <property type="molecule type" value="Genomic_DNA"/>
</dbReference>
<proteinExistence type="predicted"/>
<evidence type="ECO:0000313" key="2">
    <source>
        <dbReference type="EMBL" id="QDM45706.1"/>
    </source>
</evidence>
<accession>A0AAP9E086</accession>
<dbReference type="AlphaFoldDB" id="A0AAP9E086"/>
<reference evidence="2 3" key="1">
    <citation type="submission" date="2019-07" db="EMBL/GenBank/DDBJ databases">
        <title>Paenibacillus thiaminolyticus NRRL B-4156.</title>
        <authorList>
            <person name="Hehnly C."/>
            <person name="Zhang L."/>
        </authorList>
    </citation>
    <scope>NUCLEOTIDE SEQUENCE [LARGE SCALE GENOMIC DNA]</scope>
    <source>
        <strain evidence="2 3">NRRL B-4156</strain>
    </source>
</reference>
<evidence type="ECO:0000313" key="3">
    <source>
        <dbReference type="Proteomes" id="UP000315377"/>
    </source>
</evidence>
<dbReference type="Proteomes" id="UP001209276">
    <property type="component" value="Unassembled WGS sequence"/>
</dbReference>
<gene>
    <name evidence="2" type="ORF">FLT43_21150</name>
    <name evidence="1" type="ORF">M5W83_03605</name>
</gene>
<protein>
    <submittedName>
        <fullName evidence="2">Uncharacterized protein</fullName>
    </submittedName>
</protein>
<name>A0AAP9E086_PANTH</name>
<evidence type="ECO:0000313" key="4">
    <source>
        <dbReference type="Proteomes" id="UP001209276"/>
    </source>
</evidence>
<evidence type="ECO:0000313" key="1">
    <source>
        <dbReference type="EMBL" id="MCY9606245.1"/>
    </source>
</evidence>
<sequence length="84" mass="10063">MKDLKILKERKECIFFKRVKMIAVMDGSEGMHRLPFDDNERISIFAPKHFEDRLSKDRYPDCSILTMKHLKQKRVNLMPLPIMI</sequence>
<dbReference type="Proteomes" id="UP000315377">
    <property type="component" value="Chromosome"/>
</dbReference>
<dbReference type="EMBL" id="JAMDMM010000009">
    <property type="protein sequence ID" value="MCY9606245.1"/>
    <property type="molecule type" value="Genomic_DNA"/>
</dbReference>
<organism evidence="2 3">
    <name type="scientific">Paenibacillus thiaminolyticus</name>
    <name type="common">Bacillus thiaminolyticus</name>
    <dbReference type="NCBI Taxonomy" id="49283"/>
    <lineage>
        <taxon>Bacteria</taxon>
        <taxon>Bacillati</taxon>
        <taxon>Bacillota</taxon>
        <taxon>Bacilli</taxon>
        <taxon>Bacillales</taxon>
        <taxon>Paenibacillaceae</taxon>
        <taxon>Paenibacillus</taxon>
    </lineage>
</organism>
<reference evidence="1 4" key="2">
    <citation type="submission" date="2022-05" db="EMBL/GenBank/DDBJ databases">
        <title>Genome Sequencing of Bee-Associated Microbes.</title>
        <authorList>
            <person name="Dunlap C."/>
        </authorList>
    </citation>
    <scope>NUCLEOTIDE SEQUENCE [LARGE SCALE GENOMIC DNA]</scope>
    <source>
        <strain evidence="1 4">NRRL B-14613</strain>
    </source>
</reference>
<dbReference type="GeneID" id="76998471"/>